<keyword evidence="5 15" id="KW-0328">Glycosyltransferase</keyword>
<dbReference type="SUPFAM" id="SSF82109">
    <property type="entry name" value="MIR domain"/>
    <property type="match status" value="1"/>
</dbReference>
<feature type="transmembrane region" description="Helical" evidence="15">
    <location>
        <begin position="169"/>
        <end position="186"/>
    </location>
</feature>
<feature type="non-terminal residue" evidence="18">
    <location>
        <position position="758"/>
    </location>
</feature>
<evidence type="ECO:0000256" key="5">
    <source>
        <dbReference type="ARBA" id="ARBA00022676"/>
    </source>
</evidence>
<dbReference type="Proteomes" id="UP000193560">
    <property type="component" value="Unassembled WGS sequence"/>
</dbReference>
<dbReference type="InterPro" id="IPR027005">
    <property type="entry name" value="PMT-like"/>
</dbReference>
<comment type="catalytic activity">
    <reaction evidence="14 15">
        <text>a di-trans,poly-cis-dolichyl beta-D-mannosyl phosphate + L-seryl-[protein] = 3-O-(alpha-D-mannosyl)-L-seryl-[protein] + a di-trans,poly-cis-dolichyl phosphate + H(+)</text>
        <dbReference type="Rhea" id="RHEA:17377"/>
        <dbReference type="Rhea" id="RHEA-COMP:9863"/>
        <dbReference type="Rhea" id="RHEA-COMP:13546"/>
        <dbReference type="Rhea" id="RHEA-COMP:19498"/>
        <dbReference type="Rhea" id="RHEA-COMP:19501"/>
        <dbReference type="ChEBI" id="CHEBI:15378"/>
        <dbReference type="ChEBI" id="CHEBI:29999"/>
        <dbReference type="ChEBI" id="CHEBI:57683"/>
        <dbReference type="ChEBI" id="CHEBI:58211"/>
        <dbReference type="ChEBI" id="CHEBI:137321"/>
        <dbReference type="EC" id="2.4.1.109"/>
    </reaction>
</comment>
<dbReference type="PANTHER" id="PTHR10050:SF50">
    <property type="entry name" value="DOLICHYL-PHOSPHATE-MANNOSE--PROTEIN MANNOSYLTRANSFERASE 1-RELATED"/>
    <property type="match status" value="1"/>
</dbReference>
<protein>
    <recommendedName>
        <fullName evidence="4 15">Dolichyl-phosphate-mannose--protein mannosyltransferase</fullName>
        <ecNumber evidence="4 15">2.4.1.109</ecNumber>
    </recommendedName>
</protein>
<evidence type="ECO:0000313" key="18">
    <source>
        <dbReference type="EMBL" id="ORZ04644.1"/>
    </source>
</evidence>
<dbReference type="STRING" id="90262.A0A1X2HXN5"/>
<comment type="catalytic activity">
    <reaction evidence="13 15">
        <text>a di-trans,poly-cis-dolichyl beta-D-mannosyl phosphate + L-threonyl-[protein] = 3-O-(alpha-D-mannosyl)-L-threonyl-[protein] + a di-trans,poly-cis-dolichyl phosphate + H(+)</text>
        <dbReference type="Rhea" id="RHEA:53396"/>
        <dbReference type="Rhea" id="RHEA-COMP:11060"/>
        <dbReference type="Rhea" id="RHEA-COMP:13547"/>
        <dbReference type="Rhea" id="RHEA-COMP:19498"/>
        <dbReference type="Rhea" id="RHEA-COMP:19501"/>
        <dbReference type="ChEBI" id="CHEBI:15378"/>
        <dbReference type="ChEBI" id="CHEBI:30013"/>
        <dbReference type="ChEBI" id="CHEBI:57683"/>
        <dbReference type="ChEBI" id="CHEBI:58211"/>
        <dbReference type="ChEBI" id="CHEBI:137323"/>
        <dbReference type="EC" id="2.4.1.109"/>
    </reaction>
</comment>
<dbReference type="Gene3D" id="2.80.10.50">
    <property type="match status" value="1"/>
</dbReference>
<dbReference type="OrthoDB" id="292747at2759"/>
<evidence type="ECO:0000256" key="10">
    <source>
        <dbReference type="ARBA" id="ARBA00022989"/>
    </source>
</evidence>
<dbReference type="InterPro" id="IPR016093">
    <property type="entry name" value="MIR_motif"/>
</dbReference>
<comment type="caution">
    <text evidence="18">The sequence shown here is derived from an EMBL/GenBank/DDBJ whole genome shotgun (WGS) entry which is preliminary data.</text>
</comment>
<comment type="subcellular location">
    <subcellularLocation>
        <location evidence="1 15">Endoplasmic reticulum membrane</location>
        <topology evidence="1 15">Multi-pass membrane protein</topology>
    </subcellularLocation>
</comment>
<gene>
    <name evidence="18" type="ORF">BCR42DRAFT_429123</name>
</gene>
<dbReference type="Pfam" id="PF02815">
    <property type="entry name" value="MIR"/>
    <property type="match status" value="1"/>
</dbReference>
<feature type="region of interest" description="Disordered" evidence="16">
    <location>
        <begin position="1"/>
        <end position="22"/>
    </location>
</feature>
<feature type="domain" description="MIR" evidence="17">
    <location>
        <begin position="308"/>
        <end position="362"/>
    </location>
</feature>
<keyword evidence="10 15" id="KW-1133">Transmembrane helix</keyword>
<feature type="compositionally biased region" description="Polar residues" evidence="16">
    <location>
        <begin position="8"/>
        <end position="22"/>
    </location>
</feature>
<feature type="transmembrane region" description="Helical" evidence="15">
    <location>
        <begin position="146"/>
        <end position="163"/>
    </location>
</feature>
<dbReference type="GO" id="GO:0005789">
    <property type="term" value="C:endoplasmic reticulum membrane"/>
    <property type="evidence" value="ECO:0007669"/>
    <property type="project" value="UniProtKB-SubCell"/>
</dbReference>
<keyword evidence="6 15" id="KW-0808">Transferase</keyword>
<dbReference type="Pfam" id="PF16192">
    <property type="entry name" value="PMT_4TMC"/>
    <property type="match status" value="1"/>
</dbReference>
<feature type="transmembrane region" description="Helical" evidence="15">
    <location>
        <begin position="220"/>
        <end position="238"/>
    </location>
</feature>
<dbReference type="UniPathway" id="UPA00378"/>
<keyword evidence="7 15" id="KW-0812">Transmembrane</keyword>
<dbReference type="PANTHER" id="PTHR10050">
    <property type="entry name" value="DOLICHYL-PHOSPHATE-MANNOSE--PROTEIN MANNOSYLTRANSFERASE"/>
    <property type="match status" value="1"/>
</dbReference>
<evidence type="ECO:0000256" key="13">
    <source>
        <dbReference type="ARBA" id="ARBA00045085"/>
    </source>
</evidence>
<name>A0A1X2HXN5_9FUNG</name>
<dbReference type="InterPro" id="IPR003342">
    <property type="entry name" value="ArnT-like_N"/>
</dbReference>
<sequence length="758" mass="86752">MAEKDPTDNATTVPSPPTSIKKTGMSIQTHDIVLLVVVTLLGLAVRFYHLDQPNQVVFDEVHFGGFAGQYINGTFYFDVHPPLAKTLIALSGYLSGYRGDFDFGAIGNSYADGQVPFFQMRAVCAILGALLVPMSYMTLRDGGHSTAASLVTAIAVCFENSLVTNSRLILLDAYLLFFTAWTFMSWNKFFKVQDRPFTFSWWVWLTMTGLGLGSTVSSKWVGLFIIATIGCSTVNQLWHLWGDLTITKSRFMQHFLARTICLILLPVGFYIATFYIHFYLLPNAGPGDSMMSSHFQHSLVGHEIQDSPKDITFGSIVTIRHLGTNGGYLHSHKSSYPEGSKQQQVTLYPYQDDNNWWIIRRMNDTLDFSEKTSGDVLGTDGKTWLDYVRHGDLIRLDHLSTRPKRLHSHDIKAPVSDQEAYKEVSGYGFPDYEGDSNDYWRVMIPSYQDDNNNDRLETLRTSFQLIHPLQSCALYSGNNKKLPDWGFGQQEVACIQSGKVPKTLWMIEETRNDLLPVDKTSMVNYAIPGFWTKFKELHQRMWTSNKELTESHPYQSRPSDWPMLRRGVSFWARDQRHVYFLGNALVYWSTTVAIFTFLILSVFFMVRSHRQIKERFDPLVQAFYQRAAGFYTMAWAFHYLPFYVMGRQLFLHHYLPALYCATLVLGVGVDCILQKWSSGGLKHGMLRWLFTGLCTMTIIAIFYQYAPLTYGLDWDQTSCRNAQWLPLWEFDCARYTQKTPSSSFLKHGVPTSFMMNSN</sequence>
<evidence type="ECO:0000256" key="6">
    <source>
        <dbReference type="ARBA" id="ARBA00022679"/>
    </source>
</evidence>
<dbReference type="AlphaFoldDB" id="A0A1X2HXN5"/>
<evidence type="ECO:0000256" key="9">
    <source>
        <dbReference type="ARBA" id="ARBA00022824"/>
    </source>
</evidence>
<evidence type="ECO:0000256" key="14">
    <source>
        <dbReference type="ARBA" id="ARBA00045102"/>
    </source>
</evidence>
<accession>A0A1X2HXN5</accession>
<feature type="domain" description="MIR" evidence="17">
    <location>
        <begin position="385"/>
        <end position="445"/>
    </location>
</feature>
<dbReference type="EMBL" id="MCGE01000049">
    <property type="protein sequence ID" value="ORZ04644.1"/>
    <property type="molecule type" value="Genomic_DNA"/>
</dbReference>
<dbReference type="InterPro" id="IPR032421">
    <property type="entry name" value="PMT_4TMC"/>
</dbReference>
<organism evidence="18 19">
    <name type="scientific">Absidia repens</name>
    <dbReference type="NCBI Taxonomy" id="90262"/>
    <lineage>
        <taxon>Eukaryota</taxon>
        <taxon>Fungi</taxon>
        <taxon>Fungi incertae sedis</taxon>
        <taxon>Mucoromycota</taxon>
        <taxon>Mucoromycotina</taxon>
        <taxon>Mucoromycetes</taxon>
        <taxon>Mucorales</taxon>
        <taxon>Cunninghamellaceae</taxon>
        <taxon>Absidia</taxon>
    </lineage>
</organism>
<dbReference type="Pfam" id="PF02366">
    <property type="entry name" value="PMT"/>
    <property type="match status" value="1"/>
</dbReference>
<dbReference type="PROSITE" id="PS50919">
    <property type="entry name" value="MIR"/>
    <property type="match status" value="2"/>
</dbReference>
<evidence type="ECO:0000256" key="15">
    <source>
        <dbReference type="RuleBase" id="RU367007"/>
    </source>
</evidence>
<evidence type="ECO:0000256" key="12">
    <source>
        <dbReference type="ARBA" id="ARBA00023180"/>
    </source>
</evidence>
<evidence type="ECO:0000313" key="19">
    <source>
        <dbReference type="Proteomes" id="UP000193560"/>
    </source>
</evidence>
<evidence type="ECO:0000256" key="3">
    <source>
        <dbReference type="ARBA" id="ARBA00007222"/>
    </source>
</evidence>
<keyword evidence="8" id="KW-0677">Repeat</keyword>
<feature type="transmembrane region" description="Helical" evidence="15">
    <location>
        <begin position="627"/>
        <end position="645"/>
    </location>
</feature>
<feature type="transmembrane region" description="Helical" evidence="15">
    <location>
        <begin position="651"/>
        <end position="673"/>
    </location>
</feature>
<evidence type="ECO:0000256" key="8">
    <source>
        <dbReference type="ARBA" id="ARBA00022737"/>
    </source>
</evidence>
<feature type="transmembrane region" description="Helical" evidence="15">
    <location>
        <begin position="259"/>
        <end position="281"/>
    </location>
</feature>
<reference evidence="18 19" key="1">
    <citation type="submission" date="2016-07" db="EMBL/GenBank/DDBJ databases">
        <title>Pervasive Adenine N6-methylation of Active Genes in Fungi.</title>
        <authorList>
            <consortium name="DOE Joint Genome Institute"/>
            <person name="Mondo S.J."/>
            <person name="Dannebaum R.O."/>
            <person name="Kuo R.C."/>
            <person name="Labutti K."/>
            <person name="Haridas S."/>
            <person name="Kuo A."/>
            <person name="Salamov A."/>
            <person name="Ahrendt S.R."/>
            <person name="Lipzen A."/>
            <person name="Sullivan W."/>
            <person name="Andreopoulos W.B."/>
            <person name="Clum A."/>
            <person name="Lindquist E."/>
            <person name="Daum C."/>
            <person name="Ramamoorthy G.K."/>
            <person name="Gryganskyi A."/>
            <person name="Culley D."/>
            <person name="Magnuson J.K."/>
            <person name="James T.Y."/>
            <person name="O'Malley M.A."/>
            <person name="Stajich J.E."/>
            <person name="Spatafora J.W."/>
            <person name="Visel A."/>
            <person name="Grigoriev I.V."/>
        </authorList>
    </citation>
    <scope>NUCLEOTIDE SEQUENCE [LARGE SCALE GENOMIC DNA]</scope>
    <source>
        <strain evidence="18 19">NRRL 1336</strain>
    </source>
</reference>
<feature type="transmembrane region" description="Helical" evidence="15">
    <location>
        <begin position="118"/>
        <end position="139"/>
    </location>
</feature>
<comment type="similarity">
    <text evidence="3 15">Belongs to the glycosyltransferase 39 family.</text>
</comment>
<comment type="function">
    <text evidence="15">Transfers mannose from Dol-P-mannose to Ser or Thr residues on proteins.</text>
</comment>
<keyword evidence="11 15" id="KW-0472">Membrane</keyword>
<evidence type="ECO:0000256" key="16">
    <source>
        <dbReference type="SAM" id="MobiDB-lite"/>
    </source>
</evidence>
<evidence type="ECO:0000256" key="2">
    <source>
        <dbReference type="ARBA" id="ARBA00004922"/>
    </source>
</evidence>
<keyword evidence="9 15" id="KW-0256">Endoplasmic reticulum</keyword>
<dbReference type="SMART" id="SM00472">
    <property type="entry name" value="MIR"/>
    <property type="match status" value="3"/>
</dbReference>
<evidence type="ECO:0000256" key="4">
    <source>
        <dbReference type="ARBA" id="ARBA00012839"/>
    </source>
</evidence>
<feature type="transmembrane region" description="Helical" evidence="15">
    <location>
        <begin position="685"/>
        <end position="706"/>
    </location>
</feature>
<keyword evidence="19" id="KW-1185">Reference proteome</keyword>
<evidence type="ECO:0000256" key="11">
    <source>
        <dbReference type="ARBA" id="ARBA00023136"/>
    </source>
</evidence>
<evidence type="ECO:0000256" key="1">
    <source>
        <dbReference type="ARBA" id="ARBA00004477"/>
    </source>
</evidence>
<dbReference type="GO" id="GO:0004169">
    <property type="term" value="F:dolichyl-phosphate-mannose-protein mannosyltransferase activity"/>
    <property type="evidence" value="ECO:0007669"/>
    <property type="project" value="UniProtKB-UniRule"/>
</dbReference>
<evidence type="ECO:0000259" key="17">
    <source>
        <dbReference type="PROSITE" id="PS50919"/>
    </source>
</evidence>
<dbReference type="InterPro" id="IPR036300">
    <property type="entry name" value="MIR_dom_sf"/>
</dbReference>
<keyword evidence="12" id="KW-0325">Glycoprotein</keyword>
<feature type="transmembrane region" description="Helical" evidence="15">
    <location>
        <begin position="585"/>
        <end position="606"/>
    </location>
</feature>
<comment type="pathway">
    <text evidence="2 15">Protein modification; protein glycosylation.</text>
</comment>
<feature type="transmembrane region" description="Helical" evidence="15">
    <location>
        <begin position="32"/>
        <end position="49"/>
    </location>
</feature>
<proteinExistence type="inferred from homology"/>
<dbReference type="EC" id="2.4.1.109" evidence="4 15"/>
<evidence type="ECO:0000256" key="7">
    <source>
        <dbReference type="ARBA" id="ARBA00022692"/>
    </source>
</evidence>
<feature type="transmembrane region" description="Helical" evidence="15">
    <location>
        <begin position="198"/>
        <end position="214"/>
    </location>
</feature>